<keyword evidence="2" id="KW-0396">Initiation factor</keyword>
<dbReference type="GO" id="GO:0003723">
    <property type="term" value="F:RNA binding"/>
    <property type="evidence" value="ECO:0007669"/>
    <property type="project" value="InterPro"/>
</dbReference>
<reference evidence="6" key="1">
    <citation type="submission" date="2020-11" db="EMBL/GenBank/DDBJ databases">
        <authorList>
            <person name="Tran Van P."/>
        </authorList>
    </citation>
    <scope>NUCLEOTIDE SEQUENCE</scope>
</reference>
<dbReference type="InterPro" id="IPR027516">
    <property type="entry name" value="EIF3C"/>
</dbReference>
<feature type="domain" description="Eukaryotic translation initiation factor 3 subunit C N-terminal" evidence="5">
    <location>
        <begin position="72"/>
        <end position="165"/>
    </location>
</feature>
<evidence type="ECO:0000256" key="2">
    <source>
        <dbReference type="ARBA" id="ARBA00022540"/>
    </source>
</evidence>
<dbReference type="Pfam" id="PF05470">
    <property type="entry name" value="eIF-3c_N"/>
    <property type="match status" value="1"/>
</dbReference>
<feature type="region of interest" description="Disordered" evidence="4">
    <location>
        <begin position="47"/>
        <end position="78"/>
    </location>
</feature>
<dbReference type="PANTHER" id="PTHR13937:SF0">
    <property type="entry name" value="EUKARYOTIC TRANSLATION INITIATION FACTOR 3 SUBUNIT C-RELATED"/>
    <property type="match status" value="1"/>
</dbReference>
<feature type="compositionally biased region" description="Acidic residues" evidence="4">
    <location>
        <begin position="53"/>
        <end position="62"/>
    </location>
</feature>
<sequence>MRQSGARRLMITCFMSTWAERWGEPNHTASDETRTSVQSGVDIVLTSVSGSDSESESSSEEEQLPRQPTAAFTFSDEEEDTKRIVRSAKEKRYEELMNLIRNIRNYKKIKDMSSMLTSFEDLMRAYTKALPVISKEENGQTPRFYVRCLVEMDDFITEVWEFREGR</sequence>
<keyword evidence="1" id="KW-0963">Cytoplasm</keyword>
<evidence type="ECO:0000313" key="6">
    <source>
        <dbReference type="EMBL" id="CAD7579438.1"/>
    </source>
</evidence>
<proteinExistence type="predicted"/>
<accession>A0A7R9JHL5</accession>
<dbReference type="EMBL" id="OE191736">
    <property type="protein sequence ID" value="CAD7579438.1"/>
    <property type="molecule type" value="Genomic_DNA"/>
</dbReference>
<dbReference type="AlphaFoldDB" id="A0A7R9JHL5"/>
<protein>
    <submittedName>
        <fullName evidence="6">(California timema) hypothetical protein</fullName>
    </submittedName>
</protein>
<evidence type="ECO:0000259" key="5">
    <source>
        <dbReference type="Pfam" id="PF05470"/>
    </source>
</evidence>
<evidence type="ECO:0000256" key="3">
    <source>
        <dbReference type="ARBA" id="ARBA00022917"/>
    </source>
</evidence>
<dbReference type="PANTHER" id="PTHR13937">
    <property type="entry name" value="EUKARYOTIC TRANSLATION INITATION FACTOR 3, SUBUNIT 8 EIF3S8 -RELATED"/>
    <property type="match status" value="1"/>
</dbReference>
<dbReference type="GO" id="GO:0005852">
    <property type="term" value="C:eukaryotic translation initiation factor 3 complex"/>
    <property type="evidence" value="ECO:0007669"/>
    <property type="project" value="InterPro"/>
</dbReference>
<dbReference type="InterPro" id="IPR008905">
    <property type="entry name" value="EIF3C_N_dom"/>
</dbReference>
<evidence type="ECO:0000256" key="1">
    <source>
        <dbReference type="ARBA" id="ARBA00022490"/>
    </source>
</evidence>
<organism evidence="6">
    <name type="scientific">Timema californicum</name>
    <name type="common">California timema</name>
    <name type="synonym">Walking stick</name>
    <dbReference type="NCBI Taxonomy" id="61474"/>
    <lineage>
        <taxon>Eukaryota</taxon>
        <taxon>Metazoa</taxon>
        <taxon>Ecdysozoa</taxon>
        <taxon>Arthropoda</taxon>
        <taxon>Hexapoda</taxon>
        <taxon>Insecta</taxon>
        <taxon>Pterygota</taxon>
        <taxon>Neoptera</taxon>
        <taxon>Polyneoptera</taxon>
        <taxon>Phasmatodea</taxon>
        <taxon>Timematodea</taxon>
        <taxon>Timematoidea</taxon>
        <taxon>Timematidae</taxon>
        <taxon>Timema</taxon>
    </lineage>
</organism>
<gene>
    <name evidence="6" type="ORF">TCMB3V08_LOCUS11972</name>
</gene>
<dbReference type="GO" id="GO:0031369">
    <property type="term" value="F:translation initiation factor binding"/>
    <property type="evidence" value="ECO:0007669"/>
    <property type="project" value="InterPro"/>
</dbReference>
<name>A0A7R9JHL5_TIMCA</name>
<evidence type="ECO:0000256" key="4">
    <source>
        <dbReference type="SAM" id="MobiDB-lite"/>
    </source>
</evidence>
<dbReference type="GO" id="GO:0003743">
    <property type="term" value="F:translation initiation factor activity"/>
    <property type="evidence" value="ECO:0007669"/>
    <property type="project" value="UniProtKB-KW"/>
</dbReference>
<keyword evidence="3" id="KW-0648">Protein biosynthesis</keyword>